<organism evidence="5 6">
    <name type="scientific">Methylobacterium crusticola</name>
    <dbReference type="NCBI Taxonomy" id="1697972"/>
    <lineage>
        <taxon>Bacteria</taxon>
        <taxon>Pseudomonadati</taxon>
        <taxon>Pseudomonadota</taxon>
        <taxon>Alphaproteobacteria</taxon>
        <taxon>Hyphomicrobiales</taxon>
        <taxon>Methylobacteriaceae</taxon>
        <taxon>Methylobacterium</taxon>
    </lineage>
</organism>
<keyword evidence="6" id="KW-1185">Reference proteome</keyword>
<dbReference type="InterPro" id="IPR036034">
    <property type="entry name" value="PDZ_sf"/>
</dbReference>
<reference evidence="5" key="2">
    <citation type="submission" date="2021-08" db="EMBL/GenBank/DDBJ databases">
        <authorList>
            <person name="Tani A."/>
            <person name="Ola A."/>
            <person name="Ogura Y."/>
            <person name="Katsura K."/>
            <person name="Hayashi T."/>
        </authorList>
    </citation>
    <scope>NUCLEOTIDE SEQUENCE</scope>
    <source>
        <strain evidence="5">KCTC 52305</strain>
    </source>
</reference>
<sequence>MSDTTRDDARHAHPGSTAPESPLDAYSRVVAQAADLVGPAVVRVETRAGGRRGGFGSGVVIAGDGLILTNSHVVSGARRVRVALTDGTDTEAQVLGDDLDTDLALLRAALPGGGRAAALGDSKSLRRGHLVVAIGNPLGFESTVTAGVVSALGRSLRGRNGRLIEDVIQTDAALNPGNSGGPLVSASGEVVGINTAMIGGAQVLCFAVSSNTARFVIGAFLTHGRVRRAHLGITAQTMPLPRRLAVAAGAGPRAVRIGEVEPGGPAALGGLRVGDIIVALDGHAVDGADDLIRLLDAGRVDRPVALAILRDGRVDRRAVTPRERKP</sequence>
<dbReference type="Gene3D" id="2.30.42.10">
    <property type="match status" value="1"/>
</dbReference>
<dbReference type="PROSITE" id="PS50106">
    <property type="entry name" value="PDZ"/>
    <property type="match status" value="1"/>
</dbReference>
<dbReference type="SUPFAM" id="SSF50494">
    <property type="entry name" value="Trypsin-like serine proteases"/>
    <property type="match status" value="1"/>
</dbReference>
<dbReference type="Pfam" id="PF17820">
    <property type="entry name" value="PDZ_6"/>
    <property type="match status" value="1"/>
</dbReference>
<dbReference type="PANTHER" id="PTHR43343">
    <property type="entry name" value="PEPTIDASE S12"/>
    <property type="match status" value="1"/>
</dbReference>
<dbReference type="Pfam" id="PF13365">
    <property type="entry name" value="Trypsin_2"/>
    <property type="match status" value="1"/>
</dbReference>
<dbReference type="RefSeq" id="WP_128561508.1">
    <property type="nucleotide sequence ID" value="NZ_BPQH01000006.1"/>
</dbReference>
<dbReference type="InterPro" id="IPR001940">
    <property type="entry name" value="Peptidase_S1C"/>
</dbReference>
<dbReference type="GO" id="GO:0008233">
    <property type="term" value="F:peptidase activity"/>
    <property type="evidence" value="ECO:0007669"/>
    <property type="project" value="UniProtKB-KW"/>
</dbReference>
<accession>A0ABQ4QX30</accession>
<evidence type="ECO:0000313" key="5">
    <source>
        <dbReference type="EMBL" id="GJD49430.1"/>
    </source>
</evidence>
<dbReference type="Gene3D" id="2.40.10.120">
    <property type="match status" value="1"/>
</dbReference>
<dbReference type="InterPro" id="IPR009003">
    <property type="entry name" value="Peptidase_S1_PA"/>
</dbReference>
<protein>
    <submittedName>
        <fullName evidence="5">Serine protease HhoB</fullName>
    </submittedName>
</protein>
<evidence type="ECO:0000256" key="3">
    <source>
        <dbReference type="SAM" id="MobiDB-lite"/>
    </source>
</evidence>
<dbReference type="PANTHER" id="PTHR43343:SF3">
    <property type="entry name" value="PROTEASE DO-LIKE 8, CHLOROPLASTIC"/>
    <property type="match status" value="1"/>
</dbReference>
<comment type="caution">
    <text evidence="5">The sequence shown here is derived from an EMBL/GenBank/DDBJ whole genome shotgun (WGS) entry which is preliminary data.</text>
</comment>
<dbReference type="GO" id="GO:0006508">
    <property type="term" value="P:proteolysis"/>
    <property type="evidence" value="ECO:0007669"/>
    <property type="project" value="UniProtKB-KW"/>
</dbReference>
<dbReference type="Proteomes" id="UP001055167">
    <property type="component" value="Unassembled WGS sequence"/>
</dbReference>
<evidence type="ECO:0000256" key="1">
    <source>
        <dbReference type="ARBA" id="ARBA00022670"/>
    </source>
</evidence>
<dbReference type="EMBL" id="BPQH01000006">
    <property type="protein sequence ID" value="GJD49430.1"/>
    <property type="molecule type" value="Genomic_DNA"/>
</dbReference>
<gene>
    <name evidence="5" type="primary">hhoB</name>
    <name evidence="5" type="ORF">OPKNFCMD_2160</name>
</gene>
<dbReference type="InterPro" id="IPR051201">
    <property type="entry name" value="Chloro_Bact_Ser_Proteases"/>
</dbReference>
<proteinExistence type="predicted"/>
<evidence type="ECO:0000313" key="6">
    <source>
        <dbReference type="Proteomes" id="UP001055167"/>
    </source>
</evidence>
<feature type="domain" description="PDZ" evidence="4">
    <location>
        <begin position="220"/>
        <end position="287"/>
    </location>
</feature>
<evidence type="ECO:0000256" key="2">
    <source>
        <dbReference type="ARBA" id="ARBA00022801"/>
    </source>
</evidence>
<dbReference type="SUPFAM" id="SSF50156">
    <property type="entry name" value="PDZ domain-like"/>
    <property type="match status" value="1"/>
</dbReference>
<keyword evidence="2" id="KW-0378">Hydrolase</keyword>
<keyword evidence="1 5" id="KW-0645">Protease</keyword>
<evidence type="ECO:0000259" key="4">
    <source>
        <dbReference type="PROSITE" id="PS50106"/>
    </source>
</evidence>
<dbReference type="InterPro" id="IPR001478">
    <property type="entry name" value="PDZ"/>
</dbReference>
<dbReference type="InterPro" id="IPR041489">
    <property type="entry name" value="PDZ_6"/>
</dbReference>
<name>A0ABQ4QX30_9HYPH</name>
<reference evidence="5" key="1">
    <citation type="journal article" date="2021" name="Front. Microbiol.">
        <title>Comprehensive Comparative Genomics and Phenotyping of Methylobacterium Species.</title>
        <authorList>
            <person name="Alessa O."/>
            <person name="Ogura Y."/>
            <person name="Fujitani Y."/>
            <person name="Takami H."/>
            <person name="Hayashi T."/>
            <person name="Sahin N."/>
            <person name="Tani A."/>
        </authorList>
    </citation>
    <scope>NUCLEOTIDE SEQUENCE</scope>
    <source>
        <strain evidence="5">KCTC 52305</strain>
    </source>
</reference>
<dbReference type="PRINTS" id="PR00834">
    <property type="entry name" value="PROTEASES2C"/>
</dbReference>
<dbReference type="SMART" id="SM00228">
    <property type="entry name" value="PDZ"/>
    <property type="match status" value="1"/>
</dbReference>
<feature type="compositionally biased region" description="Basic and acidic residues" evidence="3">
    <location>
        <begin position="1"/>
        <end position="11"/>
    </location>
</feature>
<feature type="region of interest" description="Disordered" evidence="3">
    <location>
        <begin position="1"/>
        <end position="23"/>
    </location>
</feature>